<proteinExistence type="predicted"/>
<organism evidence="3 4">
    <name type="scientific">Batillaria attramentaria</name>
    <dbReference type="NCBI Taxonomy" id="370345"/>
    <lineage>
        <taxon>Eukaryota</taxon>
        <taxon>Metazoa</taxon>
        <taxon>Spiralia</taxon>
        <taxon>Lophotrochozoa</taxon>
        <taxon>Mollusca</taxon>
        <taxon>Gastropoda</taxon>
        <taxon>Caenogastropoda</taxon>
        <taxon>Sorbeoconcha</taxon>
        <taxon>Cerithioidea</taxon>
        <taxon>Batillariidae</taxon>
        <taxon>Batillaria</taxon>
    </lineage>
</organism>
<dbReference type="EMBL" id="JACVVK020000273">
    <property type="protein sequence ID" value="KAK7480848.1"/>
    <property type="molecule type" value="Genomic_DNA"/>
</dbReference>
<keyword evidence="2" id="KW-0472">Membrane</keyword>
<evidence type="ECO:0000313" key="3">
    <source>
        <dbReference type="EMBL" id="KAK7480848.1"/>
    </source>
</evidence>
<keyword evidence="2" id="KW-0812">Transmembrane</keyword>
<sequence length="318" mass="33424">MKEPGWGKTGAGWGIGPLAMMQPKWFSPDQDPFAMMGSVSNHGVEKTPFIPFQAPFNPFQAPFNPSQAVSDHYVAGLASLLGLSFVFVFIPSFQILSLFLELSGTIGDGGIGRNLLQSITAGNFSGLADLFNAMYTQGVSQSQGRRLVADPPSNLNTATSSRIGYEDGNSKYSKSTLTDRKCNALGELIRNFAFTFVENVAQPVQGDGFCVVDVPDIRVRCSQADGDNPGPPPTFGTQPFPPPFLGGDDPISGLPFPPIPPPQGGGAAFPNPPQPQPPQAGFPAAPTIPTVAPPTTATGKASTSVIPNISNNSAAYRQ</sequence>
<keyword evidence="4" id="KW-1185">Reference proteome</keyword>
<keyword evidence="2" id="KW-1133">Transmembrane helix</keyword>
<protein>
    <submittedName>
        <fullName evidence="3">Uncharacterized protein</fullName>
    </submittedName>
</protein>
<name>A0ABD0K1M1_9CAEN</name>
<evidence type="ECO:0000256" key="1">
    <source>
        <dbReference type="SAM" id="MobiDB-lite"/>
    </source>
</evidence>
<feature type="region of interest" description="Disordered" evidence="1">
    <location>
        <begin position="256"/>
        <end position="318"/>
    </location>
</feature>
<reference evidence="3 4" key="1">
    <citation type="journal article" date="2023" name="Sci. Data">
        <title>Genome assembly of the Korean intertidal mud-creeper Batillaria attramentaria.</title>
        <authorList>
            <person name="Patra A.K."/>
            <person name="Ho P.T."/>
            <person name="Jun S."/>
            <person name="Lee S.J."/>
            <person name="Kim Y."/>
            <person name="Won Y.J."/>
        </authorList>
    </citation>
    <scope>NUCLEOTIDE SEQUENCE [LARGE SCALE GENOMIC DNA]</scope>
    <source>
        <strain evidence="3">Wonlab-2016</strain>
    </source>
</reference>
<feature type="compositionally biased region" description="Pro residues" evidence="1">
    <location>
        <begin position="270"/>
        <end position="280"/>
    </location>
</feature>
<feature type="non-terminal residue" evidence="3">
    <location>
        <position position="318"/>
    </location>
</feature>
<evidence type="ECO:0000313" key="4">
    <source>
        <dbReference type="Proteomes" id="UP001519460"/>
    </source>
</evidence>
<dbReference type="Proteomes" id="UP001519460">
    <property type="component" value="Unassembled WGS sequence"/>
</dbReference>
<comment type="caution">
    <text evidence="3">The sequence shown here is derived from an EMBL/GenBank/DDBJ whole genome shotgun (WGS) entry which is preliminary data.</text>
</comment>
<accession>A0ABD0K1M1</accession>
<feature type="compositionally biased region" description="Low complexity" evidence="1">
    <location>
        <begin position="281"/>
        <end position="301"/>
    </location>
</feature>
<feature type="transmembrane region" description="Helical" evidence="2">
    <location>
        <begin position="73"/>
        <end position="93"/>
    </location>
</feature>
<dbReference type="AlphaFoldDB" id="A0ABD0K1M1"/>
<feature type="compositionally biased region" description="Polar residues" evidence="1">
    <location>
        <begin position="302"/>
        <end position="318"/>
    </location>
</feature>
<gene>
    <name evidence="3" type="ORF">BaRGS_00027934</name>
</gene>
<evidence type="ECO:0000256" key="2">
    <source>
        <dbReference type="SAM" id="Phobius"/>
    </source>
</evidence>